<organism evidence="1 2">
    <name type="scientific">Prorocentrum cordatum</name>
    <dbReference type="NCBI Taxonomy" id="2364126"/>
    <lineage>
        <taxon>Eukaryota</taxon>
        <taxon>Sar</taxon>
        <taxon>Alveolata</taxon>
        <taxon>Dinophyceae</taxon>
        <taxon>Prorocentrales</taxon>
        <taxon>Prorocentraceae</taxon>
        <taxon>Prorocentrum</taxon>
    </lineage>
</organism>
<dbReference type="EMBL" id="CAUYUJ010001071">
    <property type="protein sequence ID" value="CAK0794039.1"/>
    <property type="molecule type" value="Genomic_DNA"/>
</dbReference>
<reference evidence="1" key="1">
    <citation type="submission" date="2023-10" db="EMBL/GenBank/DDBJ databases">
        <authorList>
            <person name="Chen Y."/>
            <person name="Shah S."/>
            <person name="Dougan E. K."/>
            <person name="Thang M."/>
            <person name="Chan C."/>
        </authorList>
    </citation>
    <scope>NUCLEOTIDE SEQUENCE [LARGE SCALE GENOMIC DNA]</scope>
</reference>
<keyword evidence="2" id="KW-1185">Reference proteome</keyword>
<accession>A0ABN9PQL7</accession>
<sequence length="204" mass="21993">MPSSLWIPRVFPRRALPRDPPMVGRDEVDCSVLVHLGELVEHGEVGPRRGGFAAHGLTRARPELSAGLPRANRALVARRRVRAAGDGGPQPLELWAVLLETMRVPGRVEVAEGFELALDAHPRSAELLGLRVGGATVTDGADGNPPAAPCLGAIERGKRAMAGAKQGALIERQHVSLMALRRRSSGKQDERLFSMTADRHRRAP</sequence>
<protein>
    <submittedName>
        <fullName evidence="1">Uncharacterized protein</fullName>
    </submittedName>
</protein>
<evidence type="ECO:0000313" key="2">
    <source>
        <dbReference type="Proteomes" id="UP001189429"/>
    </source>
</evidence>
<gene>
    <name evidence="1" type="ORF">PCOR1329_LOCUS4135</name>
</gene>
<dbReference type="Proteomes" id="UP001189429">
    <property type="component" value="Unassembled WGS sequence"/>
</dbReference>
<name>A0ABN9PQL7_9DINO</name>
<comment type="caution">
    <text evidence="1">The sequence shown here is derived from an EMBL/GenBank/DDBJ whole genome shotgun (WGS) entry which is preliminary data.</text>
</comment>
<proteinExistence type="predicted"/>
<evidence type="ECO:0000313" key="1">
    <source>
        <dbReference type="EMBL" id="CAK0794039.1"/>
    </source>
</evidence>